<feature type="chain" id="PRO_5011722135" description="Glycosyltransferase" evidence="1">
    <location>
        <begin position="27"/>
        <end position="219"/>
    </location>
</feature>
<keyword evidence="1" id="KW-0732">Signal</keyword>
<dbReference type="EMBL" id="FORT01000011">
    <property type="protein sequence ID" value="SFK30814.1"/>
    <property type="molecule type" value="Genomic_DNA"/>
</dbReference>
<organism evidence="2 3">
    <name type="scientific">Brevibacillus centrosporus</name>
    <dbReference type="NCBI Taxonomy" id="54910"/>
    <lineage>
        <taxon>Bacteria</taxon>
        <taxon>Bacillati</taxon>
        <taxon>Bacillota</taxon>
        <taxon>Bacilli</taxon>
        <taxon>Bacillales</taxon>
        <taxon>Paenibacillaceae</taxon>
        <taxon>Brevibacillus</taxon>
    </lineage>
</organism>
<reference evidence="3" key="1">
    <citation type="submission" date="2016-10" db="EMBL/GenBank/DDBJ databases">
        <authorList>
            <person name="Varghese N."/>
            <person name="Submissions S."/>
        </authorList>
    </citation>
    <scope>NUCLEOTIDE SEQUENCE [LARGE SCALE GENOMIC DNA]</scope>
    <source>
        <strain evidence="3">OK042</strain>
    </source>
</reference>
<dbReference type="Proteomes" id="UP000198915">
    <property type="component" value="Unassembled WGS sequence"/>
</dbReference>
<accession>A0A1I3YG31</accession>
<dbReference type="AlphaFoldDB" id="A0A1I3YG31"/>
<dbReference type="STRING" id="1884381.SAMN05518846_111121"/>
<evidence type="ECO:0008006" key="4">
    <source>
        <dbReference type="Google" id="ProtNLM"/>
    </source>
</evidence>
<evidence type="ECO:0000313" key="3">
    <source>
        <dbReference type="Proteomes" id="UP000198915"/>
    </source>
</evidence>
<feature type="signal peptide" evidence="1">
    <location>
        <begin position="1"/>
        <end position="26"/>
    </location>
</feature>
<protein>
    <recommendedName>
        <fullName evidence="4">Glycosyltransferase</fullName>
    </recommendedName>
</protein>
<sequence>MKRNFQRAILLLLCQGLLSSPVVVEAEENSGHIQQEDFLKADSAVLHDEMRKLWTDQVTWTRSYIASSIDGLPDQNKLLERLLQNQVDIGNAIKPFYGEDSGNQLAQLLSEHVLLIGKILDAAKNNNQVELKSHNTEWYQNADDIANLLSGLNANWSLNVLRDMLHTHLQLVTDILDARLNNDWDADFTAFDKGIDHIWQVADVLSDGVIKQYPDQISE</sequence>
<evidence type="ECO:0000313" key="2">
    <source>
        <dbReference type="EMBL" id="SFK30814.1"/>
    </source>
</evidence>
<keyword evidence="3" id="KW-1185">Reference proteome</keyword>
<dbReference type="RefSeq" id="WP_092271769.1">
    <property type="nucleotide sequence ID" value="NZ_BJOE01000005.1"/>
</dbReference>
<name>A0A1I3YG31_9BACL</name>
<evidence type="ECO:0000256" key="1">
    <source>
        <dbReference type="SAM" id="SignalP"/>
    </source>
</evidence>
<proteinExistence type="predicted"/>
<gene>
    <name evidence="2" type="ORF">SAMN05518846_111121</name>
</gene>